<evidence type="ECO:0000313" key="1">
    <source>
        <dbReference type="EMBL" id="PKU66113.1"/>
    </source>
</evidence>
<gene>
    <name evidence="1" type="ORF">MA16_Dca022657</name>
</gene>
<accession>A0A2I0VRT4</accession>
<proteinExistence type="predicted"/>
<sequence>MDTKMYVKGCIKMSKARLKVKRIQEDYKRHEYHIIKRVKLSSQLTDQISFDRPSFLIQGSQAPIPHIYILISLT</sequence>
<protein>
    <submittedName>
        <fullName evidence="1">Uncharacterized protein</fullName>
    </submittedName>
</protein>
<dbReference type="Proteomes" id="UP000233837">
    <property type="component" value="Unassembled WGS sequence"/>
</dbReference>
<evidence type="ECO:0000313" key="2">
    <source>
        <dbReference type="Proteomes" id="UP000233837"/>
    </source>
</evidence>
<keyword evidence="2" id="KW-1185">Reference proteome</keyword>
<organism evidence="1 2">
    <name type="scientific">Dendrobium catenatum</name>
    <dbReference type="NCBI Taxonomy" id="906689"/>
    <lineage>
        <taxon>Eukaryota</taxon>
        <taxon>Viridiplantae</taxon>
        <taxon>Streptophyta</taxon>
        <taxon>Embryophyta</taxon>
        <taxon>Tracheophyta</taxon>
        <taxon>Spermatophyta</taxon>
        <taxon>Magnoliopsida</taxon>
        <taxon>Liliopsida</taxon>
        <taxon>Asparagales</taxon>
        <taxon>Orchidaceae</taxon>
        <taxon>Epidendroideae</taxon>
        <taxon>Malaxideae</taxon>
        <taxon>Dendrobiinae</taxon>
        <taxon>Dendrobium</taxon>
    </lineage>
</organism>
<reference evidence="1 2" key="1">
    <citation type="journal article" date="2016" name="Sci. Rep.">
        <title>The Dendrobium catenatum Lindl. genome sequence provides insights into polysaccharide synthase, floral development and adaptive evolution.</title>
        <authorList>
            <person name="Zhang G.Q."/>
            <person name="Xu Q."/>
            <person name="Bian C."/>
            <person name="Tsai W.C."/>
            <person name="Yeh C.M."/>
            <person name="Liu K.W."/>
            <person name="Yoshida K."/>
            <person name="Zhang L.S."/>
            <person name="Chang S.B."/>
            <person name="Chen F."/>
            <person name="Shi Y."/>
            <person name="Su Y.Y."/>
            <person name="Zhang Y.Q."/>
            <person name="Chen L.J."/>
            <person name="Yin Y."/>
            <person name="Lin M."/>
            <person name="Huang H."/>
            <person name="Deng H."/>
            <person name="Wang Z.W."/>
            <person name="Zhu S.L."/>
            <person name="Zhao X."/>
            <person name="Deng C."/>
            <person name="Niu S.C."/>
            <person name="Huang J."/>
            <person name="Wang M."/>
            <person name="Liu G.H."/>
            <person name="Yang H.J."/>
            <person name="Xiao X.J."/>
            <person name="Hsiao Y.Y."/>
            <person name="Wu W.L."/>
            <person name="Chen Y.Y."/>
            <person name="Mitsuda N."/>
            <person name="Ohme-Takagi M."/>
            <person name="Luo Y.B."/>
            <person name="Van de Peer Y."/>
            <person name="Liu Z.J."/>
        </authorList>
    </citation>
    <scope>NUCLEOTIDE SEQUENCE [LARGE SCALE GENOMIC DNA]</scope>
    <source>
        <tissue evidence="1">The whole plant</tissue>
    </source>
</reference>
<name>A0A2I0VRT4_9ASPA</name>
<reference evidence="1 2" key="2">
    <citation type="journal article" date="2017" name="Nature">
        <title>The Apostasia genome and the evolution of orchids.</title>
        <authorList>
            <person name="Zhang G.Q."/>
            <person name="Liu K.W."/>
            <person name="Li Z."/>
            <person name="Lohaus R."/>
            <person name="Hsiao Y.Y."/>
            <person name="Niu S.C."/>
            <person name="Wang J.Y."/>
            <person name="Lin Y.C."/>
            <person name="Xu Q."/>
            <person name="Chen L.J."/>
            <person name="Yoshida K."/>
            <person name="Fujiwara S."/>
            <person name="Wang Z.W."/>
            <person name="Zhang Y.Q."/>
            <person name="Mitsuda N."/>
            <person name="Wang M."/>
            <person name="Liu G.H."/>
            <person name="Pecoraro L."/>
            <person name="Huang H.X."/>
            <person name="Xiao X.J."/>
            <person name="Lin M."/>
            <person name="Wu X.Y."/>
            <person name="Wu W.L."/>
            <person name="Chen Y.Y."/>
            <person name="Chang S.B."/>
            <person name="Sakamoto S."/>
            <person name="Ohme-Takagi M."/>
            <person name="Yagi M."/>
            <person name="Zeng S.J."/>
            <person name="Shen C.Y."/>
            <person name="Yeh C.M."/>
            <person name="Luo Y.B."/>
            <person name="Tsai W.C."/>
            <person name="Van de Peer Y."/>
            <person name="Liu Z.J."/>
        </authorList>
    </citation>
    <scope>NUCLEOTIDE SEQUENCE [LARGE SCALE GENOMIC DNA]</scope>
    <source>
        <tissue evidence="1">The whole plant</tissue>
    </source>
</reference>
<dbReference type="EMBL" id="KZ503293">
    <property type="protein sequence ID" value="PKU66113.1"/>
    <property type="molecule type" value="Genomic_DNA"/>
</dbReference>
<dbReference type="AlphaFoldDB" id="A0A2I0VRT4"/>